<reference evidence="1" key="1">
    <citation type="journal article" date="2015" name="Front. Microbiol.">
        <title>Combining genomic sequencing methods to explore viral diversity and reveal potential virus-host interactions.</title>
        <authorList>
            <person name="Chow C.E."/>
            <person name="Winget D.M."/>
            <person name="White R.A.III."/>
            <person name="Hallam S.J."/>
            <person name="Suttle C.A."/>
        </authorList>
    </citation>
    <scope>NUCLEOTIDE SEQUENCE</scope>
    <source>
        <strain evidence="1">Anoxic2_1</strain>
    </source>
</reference>
<dbReference type="EMBL" id="KR029585">
    <property type="protein sequence ID" value="AKH46741.1"/>
    <property type="molecule type" value="Genomic_DNA"/>
</dbReference>
<accession>A0A0F7L6U7</accession>
<name>A0A0F7L6U7_9VIRU</name>
<proteinExistence type="predicted"/>
<sequence length="50" mass="5914">MQHWDDLIRDLLLRRVLRRVDQHDRAGVLIQPVPQRVARGFASTDPRRLA</sequence>
<organism evidence="1">
    <name type="scientific">uncultured marine virus</name>
    <dbReference type="NCBI Taxonomy" id="186617"/>
    <lineage>
        <taxon>Viruses</taxon>
        <taxon>environmental samples</taxon>
    </lineage>
</organism>
<evidence type="ECO:0000313" key="1">
    <source>
        <dbReference type="EMBL" id="AKH46741.1"/>
    </source>
</evidence>
<protein>
    <submittedName>
        <fullName evidence="1">Uncharacterized protein</fullName>
    </submittedName>
</protein>
<reference evidence="1" key="2">
    <citation type="submission" date="2015-03" db="EMBL/GenBank/DDBJ databases">
        <authorList>
            <person name="Chow C.-E.T."/>
            <person name="Winget D.M."/>
            <person name="White R.A.III."/>
            <person name="Hallam S.J."/>
            <person name="Suttle C.A."/>
        </authorList>
    </citation>
    <scope>NUCLEOTIDE SEQUENCE</scope>
    <source>
        <strain evidence="1">Anoxic2_1</strain>
    </source>
</reference>